<feature type="transmembrane region" description="Helical" evidence="7">
    <location>
        <begin position="428"/>
        <end position="447"/>
    </location>
</feature>
<dbReference type="GO" id="GO:0022857">
    <property type="term" value="F:transmembrane transporter activity"/>
    <property type="evidence" value="ECO:0007669"/>
    <property type="project" value="InterPro"/>
</dbReference>
<dbReference type="OrthoDB" id="9807274at2"/>
<dbReference type="Gene3D" id="1.20.1720.10">
    <property type="entry name" value="Multidrug resistance protein D"/>
    <property type="match status" value="1"/>
</dbReference>
<evidence type="ECO:0000256" key="1">
    <source>
        <dbReference type="ARBA" id="ARBA00004651"/>
    </source>
</evidence>
<dbReference type="AlphaFoldDB" id="A0A261SIE6"/>
<dbReference type="PROSITE" id="PS50850">
    <property type="entry name" value="MFS"/>
    <property type="match status" value="1"/>
</dbReference>
<feature type="transmembrane region" description="Helical" evidence="7">
    <location>
        <begin position="170"/>
        <end position="192"/>
    </location>
</feature>
<feature type="transmembrane region" description="Helical" evidence="7">
    <location>
        <begin position="330"/>
        <end position="350"/>
    </location>
</feature>
<dbReference type="Pfam" id="PF07690">
    <property type="entry name" value="MFS_1"/>
    <property type="match status" value="1"/>
</dbReference>
<evidence type="ECO:0000256" key="7">
    <source>
        <dbReference type="SAM" id="Phobius"/>
    </source>
</evidence>
<dbReference type="InterPro" id="IPR036259">
    <property type="entry name" value="MFS_trans_sf"/>
</dbReference>
<feature type="transmembrane region" description="Helical" evidence="7">
    <location>
        <begin position="268"/>
        <end position="296"/>
    </location>
</feature>
<keyword evidence="4 7" id="KW-0812">Transmembrane</keyword>
<keyword evidence="2" id="KW-0813">Transport</keyword>
<feature type="transmembrane region" description="Helical" evidence="7">
    <location>
        <begin position="230"/>
        <end position="248"/>
    </location>
</feature>
<evidence type="ECO:0000259" key="8">
    <source>
        <dbReference type="PROSITE" id="PS50850"/>
    </source>
</evidence>
<dbReference type="CDD" id="cd17321">
    <property type="entry name" value="MFS_MMR_MDR_like"/>
    <property type="match status" value="1"/>
</dbReference>
<feature type="transmembrane region" description="Helical" evidence="7">
    <location>
        <begin position="204"/>
        <end position="224"/>
    </location>
</feature>
<feature type="transmembrane region" description="Helical" evidence="7">
    <location>
        <begin position="302"/>
        <end position="323"/>
    </location>
</feature>
<evidence type="ECO:0000313" key="10">
    <source>
        <dbReference type="Proteomes" id="UP000216020"/>
    </source>
</evidence>
<keyword evidence="3" id="KW-1003">Cell membrane</keyword>
<gene>
    <name evidence="9" type="ORF">CAL29_01920</name>
</gene>
<dbReference type="InterPro" id="IPR020846">
    <property type="entry name" value="MFS_dom"/>
</dbReference>
<evidence type="ECO:0000256" key="5">
    <source>
        <dbReference type="ARBA" id="ARBA00022989"/>
    </source>
</evidence>
<dbReference type="EMBL" id="NEVM01000001">
    <property type="protein sequence ID" value="OZI37209.1"/>
    <property type="molecule type" value="Genomic_DNA"/>
</dbReference>
<dbReference type="SUPFAM" id="SSF103473">
    <property type="entry name" value="MFS general substrate transporter"/>
    <property type="match status" value="1"/>
</dbReference>
<feature type="transmembrane region" description="Helical" evidence="7">
    <location>
        <begin position="83"/>
        <end position="102"/>
    </location>
</feature>
<keyword evidence="10" id="KW-1185">Reference proteome</keyword>
<name>A0A261SIE6_9BORD</name>
<accession>A0A261SIE6</accession>
<comment type="subcellular location">
    <subcellularLocation>
        <location evidence="1">Cell membrane</location>
        <topology evidence="1">Multi-pass membrane protein</topology>
    </subcellularLocation>
</comment>
<evidence type="ECO:0000256" key="4">
    <source>
        <dbReference type="ARBA" id="ARBA00022692"/>
    </source>
</evidence>
<protein>
    <recommendedName>
        <fullName evidence="8">Major facilitator superfamily (MFS) profile domain-containing protein</fullName>
    </recommendedName>
</protein>
<proteinExistence type="predicted"/>
<dbReference type="Gene3D" id="1.20.1250.20">
    <property type="entry name" value="MFS general substrate transporter like domains"/>
    <property type="match status" value="1"/>
</dbReference>
<feature type="transmembrane region" description="Helical" evidence="7">
    <location>
        <begin position="55"/>
        <end position="76"/>
    </location>
</feature>
<feature type="transmembrane region" description="Helical" evidence="7">
    <location>
        <begin position="114"/>
        <end position="134"/>
    </location>
</feature>
<feature type="domain" description="Major facilitator superfamily (MFS) profile" evidence="8">
    <location>
        <begin position="18"/>
        <end position="453"/>
    </location>
</feature>
<keyword evidence="5 7" id="KW-1133">Transmembrane helix</keyword>
<dbReference type="Proteomes" id="UP000216020">
    <property type="component" value="Unassembled WGS sequence"/>
</dbReference>
<evidence type="ECO:0000313" key="9">
    <source>
        <dbReference type="EMBL" id="OZI37209.1"/>
    </source>
</evidence>
<feature type="transmembrane region" description="Helical" evidence="7">
    <location>
        <begin position="143"/>
        <end position="164"/>
    </location>
</feature>
<dbReference type="PANTHER" id="PTHR42718">
    <property type="entry name" value="MAJOR FACILITATOR SUPERFAMILY MULTIDRUG TRANSPORTER MFSC"/>
    <property type="match status" value="1"/>
</dbReference>
<dbReference type="GO" id="GO:0005886">
    <property type="term" value="C:plasma membrane"/>
    <property type="evidence" value="ECO:0007669"/>
    <property type="project" value="UniProtKB-SubCell"/>
</dbReference>
<feature type="transmembrane region" description="Helical" evidence="7">
    <location>
        <begin position="16"/>
        <end position="35"/>
    </location>
</feature>
<keyword evidence="6 7" id="KW-0472">Membrane</keyword>
<dbReference type="InterPro" id="IPR011701">
    <property type="entry name" value="MFS"/>
</dbReference>
<sequence length="463" mass="48666">MSIANGVDGIPPRRRLLAILTMAMAVTMTGFAANMVSVALPRMAEVLHATPAESIWIVSAYQLTLAVGLLPLASLGEIYGYRLVYLAGLAIFTLSSAALAFVDTLVSLSVLRAIQGLGAAGILGVNIAVIRFTYPYRLLGRGIAINAVVAAVSATAGPSIASLVLSFSHWHALFAINIPFGIVAIVVGMYAIPHTARQTRKYDATAAVCSVLVIGLFISAANGLAHREDARLVLPQLALGSLVAVFHMRRERLKTHPLWPVDLLRQPVFRLSVLVSMMAFCAQMQAFIVIPFMLALAAKYDVGLIGLVMTPWPAMTILASMFVGRLVNRFSLASVGFVGLFLLAAGLAALCLVDSSSSPYTVALRMMLCGAGFGLFQSPNNRLLISSAPPHRSGTASGTLGTARLIGQSMGAVVATLMLVTFQGAAGASASLLLGSLTAVLASLVSISRRQNKFDSNLTSQTP</sequence>
<evidence type="ECO:0000256" key="2">
    <source>
        <dbReference type="ARBA" id="ARBA00022448"/>
    </source>
</evidence>
<reference evidence="10" key="1">
    <citation type="submission" date="2017-05" db="EMBL/GenBank/DDBJ databases">
        <title>Complete and WGS of Bordetella genogroups.</title>
        <authorList>
            <person name="Spilker T."/>
            <person name="Lipuma J."/>
        </authorList>
    </citation>
    <scope>NUCLEOTIDE SEQUENCE [LARGE SCALE GENOMIC DNA]</scope>
    <source>
        <strain evidence="10">AU16122</strain>
    </source>
</reference>
<evidence type="ECO:0000256" key="6">
    <source>
        <dbReference type="ARBA" id="ARBA00023136"/>
    </source>
</evidence>
<organism evidence="9 10">
    <name type="scientific">Bordetella genomosp. 10</name>
    <dbReference type="NCBI Taxonomy" id="1416804"/>
    <lineage>
        <taxon>Bacteria</taxon>
        <taxon>Pseudomonadati</taxon>
        <taxon>Pseudomonadota</taxon>
        <taxon>Betaproteobacteria</taxon>
        <taxon>Burkholderiales</taxon>
        <taxon>Alcaligenaceae</taxon>
        <taxon>Bordetella</taxon>
    </lineage>
</organism>
<comment type="caution">
    <text evidence="9">The sequence shown here is derived from an EMBL/GenBank/DDBJ whole genome shotgun (WGS) entry which is preliminary data.</text>
</comment>
<dbReference type="PANTHER" id="PTHR42718:SF46">
    <property type="entry name" value="BLR6921 PROTEIN"/>
    <property type="match status" value="1"/>
</dbReference>
<evidence type="ECO:0000256" key="3">
    <source>
        <dbReference type="ARBA" id="ARBA00022475"/>
    </source>
</evidence>